<comment type="caution">
    <text evidence="1">The sequence shown here is derived from an EMBL/GenBank/DDBJ whole genome shotgun (WGS) entry which is preliminary data.</text>
</comment>
<dbReference type="Proteomes" id="UP001201985">
    <property type="component" value="Unassembled WGS sequence"/>
</dbReference>
<dbReference type="RefSeq" id="WP_120010336.1">
    <property type="nucleotide sequence ID" value="NZ_JALBUU010000028.1"/>
</dbReference>
<dbReference type="Pfam" id="PF02082">
    <property type="entry name" value="Rrf2"/>
    <property type="match status" value="1"/>
</dbReference>
<dbReference type="PROSITE" id="PS51197">
    <property type="entry name" value="HTH_RRF2_2"/>
    <property type="match status" value="1"/>
</dbReference>
<sequence length="153" mass="16357">MIRDSRLSAILHALLHMAEQEGPITSEALARCMNTNAAVVRRTMSGLRQIGLVRSEKGHGGGWRLACDLQAVTLRDIYDALGAPQIFAIGNKTENPACLVEQAVNSALSKALQEAEALLVQRLGNVTLAALSADFHRRLSTRGSQSGDTTHAA</sequence>
<dbReference type="Gene3D" id="1.10.10.10">
    <property type="entry name" value="Winged helix-like DNA-binding domain superfamily/Winged helix DNA-binding domain"/>
    <property type="match status" value="1"/>
</dbReference>
<accession>A0ABS9W6Y1</accession>
<dbReference type="InterPro" id="IPR000944">
    <property type="entry name" value="Tscrpt_reg_Rrf2"/>
</dbReference>
<evidence type="ECO:0000313" key="1">
    <source>
        <dbReference type="EMBL" id="MCI0755060.1"/>
    </source>
</evidence>
<keyword evidence="2" id="KW-1185">Reference proteome</keyword>
<evidence type="ECO:0000313" key="2">
    <source>
        <dbReference type="Proteomes" id="UP001201985"/>
    </source>
</evidence>
<dbReference type="InterPro" id="IPR036390">
    <property type="entry name" value="WH_DNA-bd_sf"/>
</dbReference>
<organism evidence="1 2">
    <name type="scientific">Teichococcus vastitatis</name>
    <dbReference type="NCBI Taxonomy" id="2307076"/>
    <lineage>
        <taxon>Bacteria</taxon>
        <taxon>Pseudomonadati</taxon>
        <taxon>Pseudomonadota</taxon>
        <taxon>Alphaproteobacteria</taxon>
        <taxon>Acetobacterales</taxon>
        <taxon>Roseomonadaceae</taxon>
        <taxon>Roseomonas</taxon>
    </lineage>
</organism>
<protein>
    <submittedName>
        <fullName evidence="1">Rrf2 family transcriptional regulator</fullName>
    </submittedName>
</protein>
<proteinExistence type="predicted"/>
<dbReference type="PANTHER" id="PTHR33221">
    <property type="entry name" value="WINGED HELIX-TURN-HELIX TRANSCRIPTIONAL REGULATOR, RRF2 FAMILY"/>
    <property type="match status" value="1"/>
</dbReference>
<dbReference type="EMBL" id="JALBUU010000028">
    <property type="protein sequence ID" value="MCI0755060.1"/>
    <property type="molecule type" value="Genomic_DNA"/>
</dbReference>
<gene>
    <name evidence="1" type="ORF">MON41_15170</name>
</gene>
<dbReference type="PANTHER" id="PTHR33221:SF15">
    <property type="entry name" value="HTH-TYPE TRANSCRIPTIONAL REGULATOR YWGB-RELATED"/>
    <property type="match status" value="1"/>
</dbReference>
<name>A0ABS9W6Y1_9PROT</name>
<dbReference type="SUPFAM" id="SSF46785">
    <property type="entry name" value="Winged helix' DNA-binding domain"/>
    <property type="match status" value="1"/>
</dbReference>
<dbReference type="InterPro" id="IPR036388">
    <property type="entry name" value="WH-like_DNA-bd_sf"/>
</dbReference>
<reference evidence="1 2" key="1">
    <citation type="submission" date="2022-03" db="EMBL/GenBank/DDBJ databases">
        <title>Complete genome analysis of Roseomonas KG 17.1 : a prolific producer of plant growth promoters.</title>
        <authorList>
            <person name="Saadouli I."/>
            <person name="Najjari A."/>
            <person name="Mosbah A."/>
            <person name="Ouzari H.I."/>
        </authorList>
    </citation>
    <scope>NUCLEOTIDE SEQUENCE [LARGE SCALE GENOMIC DNA]</scope>
    <source>
        <strain evidence="1 2">KG17-1</strain>
    </source>
</reference>